<dbReference type="InterPro" id="IPR019642">
    <property type="entry name" value="DUF2507"/>
</dbReference>
<sequence length="147" mass="17199">MIVIGYEQWKQTSISAFSDFLFRQELLPNLFGKETPFILYWAGKDLARKYPLATIDDVIAFFEQAGWGNLSLLGEKKDECELQLDGPLVAMRFDYSEDCTFQLEAGFLAQQFEQQKGYVTEAFEKQKRRVKTVLFTIKWDRKDEADR</sequence>
<organism evidence="1 2">
    <name type="scientific">Anoxybacillus flavithermus (strain DSM 21510 / WK1)</name>
    <dbReference type="NCBI Taxonomy" id="491915"/>
    <lineage>
        <taxon>Bacteria</taxon>
        <taxon>Bacillati</taxon>
        <taxon>Bacillota</taxon>
        <taxon>Bacilli</taxon>
        <taxon>Bacillales</taxon>
        <taxon>Anoxybacillaceae</taxon>
        <taxon>Anoxybacillus</taxon>
    </lineage>
</organism>
<proteinExistence type="predicted"/>
<dbReference type="EMBL" id="CP000922">
    <property type="protein sequence ID" value="ACJ32960.1"/>
    <property type="molecule type" value="Genomic_DNA"/>
</dbReference>
<evidence type="ECO:0000313" key="2">
    <source>
        <dbReference type="Proteomes" id="UP000000742"/>
    </source>
</evidence>
<dbReference type="AlphaFoldDB" id="B7GH05"/>
<gene>
    <name evidence="1" type="ordered locus">Aflv_0579</name>
</gene>
<dbReference type="SUPFAM" id="SSF111126">
    <property type="entry name" value="Ligand-binding domain in the NO signalling and Golgi transport"/>
    <property type="match status" value="1"/>
</dbReference>
<dbReference type="KEGG" id="afl:Aflv_0579"/>
<dbReference type="HOGENOM" id="CLU_099404_0_0_9"/>
<protein>
    <submittedName>
        <fullName evidence="1">Predicted hydrocarbon binding protein (V4R domain)</fullName>
    </submittedName>
</protein>
<dbReference type="Gene3D" id="3.30.1380.20">
    <property type="entry name" value="Trafficking protein particle complex subunit 3"/>
    <property type="match status" value="1"/>
</dbReference>
<dbReference type="STRING" id="491915.Aflv_0579"/>
<accession>B7GH05</accession>
<name>B7GH05_ANOFW</name>
<dbReference type="InterPro" id="IPR024096">
    <property type="entry name" value="NO_sig/Golgi_transp_ligand-bd"/>
</dbReference>
<dbReference type="Pfam" id="PF10702">
    <property type="entry name" value="DUF2507"/>
    <property type="match status" value="1"/>
</dbReference>
<dbReference type="Proteomes" id="UP000000742">
    <property type="component" value="Chromosome"/>
</dbReference>
<reference evidence="1 2" key="1">
    <citation type="journal article" date="2008" name="Genome Biol.">
        <title>Encapsulated in silica: genome, proteome and physiology of the thermophilic bacterium Anoxybacillus flavithermus WK1.</title>
        <authorList>
            <person name="Saw J.H."/>
            <person name="Mountain B.W."/>
            <person name="Feng L."/>
            <person name="Omelchenko M.V."/>
            <person name="Hou S."/>
            <person name="Saito J.A."/>
            <person name="Stott M.B."/>
            <person name="Li D."/>
            <person name="Zhao G."/>
            <person name="Wu J."/>
            <person name="Galperin M.Y."/>
            <person name="Koonin E.V."/>
            <person name="Makarova K.S."/>
            <person name="Wolf Y.I."/>
            <person name="Rigden D.J."/>
            <person name="Dunfield P.F."/>
            <person name="Wang L."/>
            <person name="Alam M."/>
        </authorList>
    </citation>
    <scope>NUCLEOTIDE SEQUENCE [LARGE SCALE GENOMIC DNA]</scope>
    <source>
        <strain evidence="2">DSM 21510 / WK1</strain>
    </source>
</reference>
<dbReference type="eggNOG" id="COG1719">
    <property type="taxonomic scope" value="Bacteria"/>
</dbReference>
<evidence type="ECO:0000313" key="1">
    <source>
        <dbReference type="EMBL" id="ACJ32960.1"/>
    </source>
</evidence>